<dbReference type="Pfam" id="PF00144">
    <property type="entry name" value="Beta-lactamase"/>
    <property type="match status" value="1"/>
</dbReference>
<dbReference type="AlphaFoldDB" id="A0A2W5TJM0"/>
<organism evidence="2 3">
    <name type="scientific">Archangium gephyra</name>
    <dbReference type="NCBI Taxonomy" id="48"/>
    <lineage>
        <taxon>Bacteria</taxon>
        <taxon>Pseudomonadati</taxon>
        <taxon>Myxococcota</taxon>
        <taxon>Myxococcia</taxon>
        <taxon>Myxococcales</taxon>
        <taxon>Cystobacterineae</taxon>
        <taxon>Archangiaceae</taxon>
        <taxon>Archangium</taxon>
    </lineage>
</organism>
<sequence length="354" mass="37304">MGRALALMVVLSGCVHVAPRAERLGEVTRELSAAPFGTGAAITVARGAQTTSSYAGVTQVGPAGTAIGPRTAFNVASVSKLLTAAAIVTLAHEGRLSLDDAVKTRLPGLTLLDAQGQDQSAQITLRMLLTHTAGLPHQPPAGFDPAQFDSSWSDEALLSKLGARWSLTLTRTPGTYAYSNLGYALLGAVIEALEQKTFALAMNRFLAGFDMEDSAFWPALLTEPAAWGRVADAPALAPEWFASRYALPFSGLWATTADLIAFSRALRRPALAEMTHATAPGHGLGPVFRSRNGTLSLEHDGSGPGFLAWFLFIARDDLAIAVVTNGGGEQREPAQRLRALVEALVNAEAHDPAR</sequence>
<dbReference type="InterPro" id="IPR001466">
    <property type="entry name" value="Beta-lactam-related"/>
</dbReference>
<dbReference type="SUPFAM" id="SSF56601">
    <property type="entry name" value="beta-lactamase/transpeptidase-like"/>
    <property type="match status" value="1"/>
</dbReference>
<evidence type="ECO:0000259" key="1">
    <source>
        <dbReference type="Pfam" id="PF00144"/>
    </source>
</evidence>
<protein>
    <recommendedName>
        <fullName evidence="1">Beta-lactamase-related domain-containing protein</fullName>
    </recommendedName>
</protein>
<evidence type="ECO:0000313" key="3">
    <source>
        <dbReference type="Proteomes" id="UP000249061"/>
    </source>
</evidence>
<dbReference type="EMBL" id="QFQP01000006">
    <property type="protein sequence ID" value="PZR14972.1"/>
    <property type="molecule type" value="Genomic_DNA"/>
</dbReference>
<dbReference type="PANTHER" id="PTHR46825">
    <property type="entry name" value="D-ALANYL-D-ALANINE-CARBOXYPEPTIDASE/ENDOPEPTIDASE AMPH"/>
    <property type="match status" value="1"/>
</dbReference>
<dbReference type="InterPro" id="IPR050491">
    <property type="entry name" value="AmpC-like"/>
</dbReference>
<evidence type="ECO:0000313" key="2">
    <source>
        <dbReference type="EMBL" id="PZR14972.1"/>
    </source>
</evidence>
<accession>A0A2W5TJM0</accession>
<dbReference type="InterPro" id="IPR012338">
    <property type="entry name" value="Beta-lactam/transpept-like"/>
</dbReference>
<dbReference type="Proteomes" id="UP000249061">
    <property type="component" value="Unassembled WGS sequence"/>
</dbReference>
<name>A0A2W5TJM0_9BACT</name>
<dbReference type="Gene3D" id="3.40.710.10">
    <property type="entry name" value="DD-peptidase/beta-lactamase superfamily"/>
    <property type="match status" value="1"/>
</dbReference>
<gene>
    <name evidence="2" type="ORF">DI536_09345</name>
</gene>
<comment type="caution">
    <text evidence="2">The sequence shown here is derived from an EMBL/GenBank/DDBJ whole genome shotgun (WGS) entry which is preliminary data.</text>
</comment>
<proteinExistence type="predicted"/>
<feature type="domain" description="Beta-lactamase-related" evidence="1">
    <location>
        <begin position="38"/>
        <end position="340"/>
    </location>
</feature>
<dbReference type="PANTHER" id="PTHR46825:SF9">
    <property type="entry name" value="BETA-LACTAMASE-RELATED DOMAIN-CONTAINING PROTEIN"/>
    <property type="match status" value="1"/>
</dbReference>
<reference evidence="2 3" key="1">
    <citation type="submission" date="2017-08" db="EMBL/GenBank/DDBJ databases">
        <title>Infants hospitalized years apart are colonized by the same room-sourced microbial strains.</title>
        <authorList>
            <person name="Brooks B."/>
            <person name="Olm M.R."/>
            <person name="Firek B.A."/>
            <person name="Baker R."/>
            <person name="Thomas B.C."/>
            <person name="Morowitz M.J."/>
            <person name="Banfield J.F."/>
        </authorList>
    </citation>
    <scope>NUCLEOTIDE SEQUENCE [LARGE SCALE GENOMIC DNA]</scope>
    <source>
        <strain evidence="2">S2_003_000_R2_14</strain>
    </source>
</reference>